<evidence type="ECO:0000313" key="1">
    <source>
        <dbReference type="EMBL" id="RAK82351.1"/>
    </source>
</evidence>
<name>A0A8G1W478_9EURO</name>
<dbReference type="AlphaFoldDB" id="A0A8G1W478"/>
<sequence>MPARTSVCVPLARLKSPAPRLSSHFSSFSFSFSFFCRVWLRYVFSHVCVPWYRCIPSPTLSFSPENPGLVQYRLRLVPTTFD</sequence>
<proteinExistence type="predicted"/>
<dbReference type="Proteomes" id="UP000249789">
    <property type="component" value="Unassembled WGS sequence"/>
</dbReference>
<evidence type="ECO:0000313" key="2">
    <source>
        <dbReference type="Proteomes" id="UP000249789"/>
    </source>
</evidence>
<accession>A0A8G1W478</accession>
<dbReference type="GeneID" id="63868123"/>
<dbReference type="VEuPathDB" id="FungiDB:BO72DRAFT_88170"/>
<organism evidence="1 2">
    <name type="scientific">Aspergillus fijiensis CBS 313.89</name>
    <dbReference type="NCBI Taxonomy" id="1448319"/>
    <lineage>
        <taxon>Eukaryota</taxon>
        <taxon>Fungi</taxon>
        <taxon>Dikarya</taxon>
        <taxon>Ascomycota</taxon>
        <taxon>Pezizomycotina</taxon>
        <taxon>Eurotiomycetes</taxon>
        <taxon>Eurotiomycetidae</taxon>
        <taxon>Eurotiales</taxon>
        <taxon>Aspergillaceae</taxon>
        <taxon>Aspergillus</taxon>
    </lineage>
</organism>
<keyword evidence="2" id="KW-1185">Reference proteome</keyword>
<reference evidence="1 2" key="1">
    <citation type="submission" date="2018-02" db="EMBL/GenBank/DDBJ databases">
        <title>The genomes of Aspergillus section Nigri reveals drivers in fungal speciation.</title>
        <authorList>
            <consortium name="DOE Joint Genome Institute"/>
            <person name="Vesth T.C."/>
            <person name="Nybo J."/>
            <person name="Theobald S."/>
            <person name="Brandl J."/>
            <person name="Frisvad J.C."/>
            <person name="Nielsen K.F."/>
            <person name="Lyhne E.K."/>
            <person name="Kogle M.E."/>
            <person name="Kuo A."/>
            <person name="Riley R."/>
            <person name="Clum A."/>
            <person name="Nolan M."/>
            <person name="Lipzen A."/>
            <person name="Salamov A."/>
            <person name="Henrissat B."/>
            <person name="Wiebenga A."/>
            <person name="De vries R.P."/>
            <person name="Grigoriev I.V."/>
            <person name="Mortensen U.H."/>
            <person name="Andersen M.R."/>
            <person name="Baker S.E."/>
        </authorList>
    </citation>
    <scope>NUCLEOTIDE SEQUENCE [LARGE SCALE GENOMIC DNA]</scope>
    <source>
        <strain evidence="1 2">CBS 313.89</strain>
    </source>
</reference>
<protein>
    <submittedName>
        <fullName evidence="1">Uncharacterized protein</fullName>
    </submittedName>
</protein>
<gene>
    <name evidence="1" type="ORF">BO72DRAFT_88170</name>
</gene>
<dbReference type="RefSeq" id="XP_040806361.1">
    <property type="nucleotide sequence ID" value="XM_040950788.1"/>
</dbReference>
<dbReference type="EMBL" id="KZ824622">
    <property type="protein sequence ID" value="RAK82351.1"/>
    <property type="molecule type" value="Genomic_DNA"/>
</dbReference>